<dbReference type="GO" id="GO:0046872">
    <property type="term" value="F:metal ion binding"/>
    <property type="evidence" value="ECO:0007669"/>
    <property type="project" value="UniProtKB-KW"/>
</dbReference>
<evidence type="ECO:0000256" key="1">
    <source>
        <dbReference type="ARBA" id="ARBA00001947"/>
    </source>
</evidence>
<name>A0A9P1GZR1_9PEZI</name>
<keyword evidence="4" id="KW-0378">Hydrolase</keyword>
<dbReference type="GO" id="GO:0044550">
    <property type="term" value="P:secondary metabolite biosynthetic process"/>
    <property type="evidence" value="ECO:0007669"/>
    <property type="project" value="TreeGrafter"/>
</dbReference>
<dbReference type="CDD" id="cd07722">
    <property type="entry name" value="LACTB2-like_MBL-fold"/>
    <property type="match status" value="1"/>
</dbReference>
<feature type="domain" description="Metallo-beta-lactamase" evidence="6">
    <location>
        <begin position="33"/>
        <end position="187"/>
    </location>
</feature>
<comment type="similarity">
    <text evidence="2">Belongs to the metallo-beta-lactamase superfamily. Glyoxalase II family.</text>
</comment>
<dbReference type="InterPro" id="IPR036388">
    <property type="entry name" value="WH-like_DNA-bd_sf"/>
</dbReference>
<dbReference type="Gene3D" id="1.10.10.10">
    <property type="entry name" value="Winged helix-like DNA-binding domain superfamily/Winged helix DNA-binding domain"/>
    <property type="match status" value="1"/>
</dbReference>
<dbReference type="EMBL" id="CALLCH030000008">
    <property type="protein sequence ID" value="CAI4213321.1"/>
    <property type="molecule type" value="Genomic_DNA"/>
</dbReference>
<comment type="cofactor">
    <cofactor evidence="1">
        <name>Zn(2+)</name>
        <dbReference type="ChEBI" id="CHEBI:29105"/>
    </cofactor>
</comment>
<evidence type="ECO:0000256" key="4">
    <source>
        <dbReference type="ARBA" id="ARBA00022801"/>
    </source>
</evidence>
<dbReference type="Pfam" id="PF00753">
    <property type="entry name" value="Lactamase_B"/>
    <property type="match status" value="1"/>
</dbReference>
<dbReference type="SUPFAM" id="SSF56281">
    <property type="entry name" value="Metallo-hydrolase/oxidoreductase"/>
    <property type="match status" value="1"/>
</dbReference>
<accession>A0A9P1GZR1</accession>
<gene>
    <name evidence="7" type="ORF">PPNO1_LOCUS3068</name>
</gene>
<dbReference type="OrthoDB" id="17458at2759"/>
<dbReference type="SMART" id="SM00849">
    <property type="entry name" value="Lactamase_B"/>
    <property type="match status" value="1"/>
</dbReference>
<dbReference type="InterPro" id="IPR050662">
    <property type="entry name" value="Sec-metab_biosynth-thioest"/>
</dbReference>
<evidence type="ECO:0000256" key="2">
    <source>
        <dbReference type="ARBA" id="ARBA00006759"/>
    </source>
</evidence>
<evidence type="ECO:0000313" key="7">
    <source>
        <dbReference type="EMBL" id="CAI4213321.1"/>
    </source>
</evidence>
<evidence type="ECO:0000313" key="8">
    <source>
        <dbReference type="Proteomes" id="UP000838763"/>
    </source>
</evidence>
<dbReference type="PANTHER" id="PTHR23131">
    <property type="entry name" value="ENDORIBONUCLEASE LACTB2"/>
    <property type="match status" value="1"/>
</dbReference>
<sequence>MAFQISPLQEVQRLGSACIRILGGNPGKFTLQGTNTYLLGTGRRRLLIDTGEGRSSWKQALEETLIQEGAVVERVLITHWHPDHTRGIPDVMALCPEAAVFKFDPEAGQAPIADGQTFTVDGVTLVAYHTPGHTEDHVIFVFTEERSMFTGDNILGHGTAVFEDLSSYLGSLERMKGLFTGRAYPGHGPVVEDGPLKILEYLQHRQDREAQVVKLLTSARPDSGLPGPWTITELVQTIYSDIPTELHLPASRGVLQILAKLEGESRVIRERNMWRL</sequence>
<dbReference type="Pfam" id="PF17778">
    <property type="entry name" value="WHD_BLACT"/>
    <property type="match status" value="1"/>
</dbReference>
<protein>
    <recommendedName>
        <fullName evidence="6">Metallo-beta-lactamase domain-containing protein</fullName>
    </recommendedName>
</protein>
<evidence type="ECO:0000256" key="5">
    <source>
        <dbReference type="ARBA" id="ARBA00022833"/>
    </source>
</evidence>
<dbReference type="InterPro" id="IPR036866">
    <property type="entry name" value="RibonucZ/Hydroxyglut_hydro"/>
</dbReference>
<dbReference type="Proteomes" id="UP000838763">
    <property type="component" value="Unassembled WGS sequence"/>
</dbReference>
<keyword evidence="3" id="KW-0479">Metal-binding</keyword>
<comment type="caution">
    <text evidence="7">The sequence shown here is derived from an EMBL/GenBank/DDBJ whole genome shotgun (WGS) entry which is preliminary data.</text>
</comment>
<dbReference type="InterPro" id="IPR047921">
    <property type="entry name" value="LACTB2-like_MBL-fold"/>
</dbReference>
<dbReference type="FunFam" id="3.60.15.10:FF:000041">
    <property type="entry name" value="Metallo-beta-lactamase domain protein"/>
    <property type="match status" value="1"/>
</dbReference>
<dbReference type="InterPro" id="IPR001279">
    <property type="entry name" value="Metallo-B-lactamas"/>
</dbReference>
<dbReference type="InterPro" id="IPR041516">
    <property type="entry name" value="LACTB2_WH"/>
</dbReference>
<evidence type="ECO:0000256" key="3">
    <source>
        <dbReference type="ARBA" id="ARBA00022723"/>
    </source>
</evidence>
<dbReference type="GO" id="GO:0016787">
    <property type="term" value="F:hydrolase activity"/>
    <property type="evidence" value="ECO:0007669"/>
    <property type="project" value="UniProtKB-KW"/>
</dbReference>
<dbReference type="PANTHER" id="PTHR23131:SF0">
    <property type="entry name" value="ENDORIBONUCLEASE LACTB2"/>
    <property type="match status" value="1"/>
</dbReference>
<keyword evidence="8" id="KW-1185">Reference proteome</keyword>
<proteinExistence type="inferred from homology"/>
<reference evidence="7" key="1">
    <citation type="submission" date="2022-11" db="EMBL/GenBank/DDBJ databases">
        <authorList>
            <person name="Scott C."/>
            <person name="Bruce N."/>
        </authorList>
    </citation>
    <scope>NUCLEOTIDE SEQUENCE</scope>
</reference>
<dbReference type="AlphaFoldDB" id="A0A9P1GZR1"/>
<evidence type="ECO:0000259" key="6">
    <source>
        <dbReference type="SMART" id="SM00849"/>
    </source>
</evidence>
<dbReference type="Gene3D" id="3.60.15.10">
    <property type="entry name" value="Ribonuclease Z/Hydroxyacylglutathione hydrolase-like"/>
    <property type="match status" value="1"/>
</dbReference>
<organism evidence="7 8">
    <name type="scientific">Parascedosporium putredinis</name>
    <dbReference type="NCBI Taxonomy" id="1442378"/>
    <lineage>
        <taxon>Eukaryota</taxon>
        <taxon>Fungi</taxon>
        <taxon>Dikarya</taxon>
        <taxon>Ascomycota</taxon>
        <taxon>Pezizomycotina</taxon>
        <taxon>Sordariomycetes</taxon>
        <taxon>Hypocreomycetidae</taxon>
        <taxon>Microascales</taxon>
        <taxon>Microascaceae</taxon>
        <taxon>Parascedosporium</taxon>
    </lineage>
</organism>
<keyword evidence="5" id="KW-0862">Zinc</keyword>